<keyword evidence="3" id="KW-1185">Reference proteome</keyword>
<accession>A0ABV0IG66</accession>
<evidence type="ECO:0000256" key="1">
    <source>
        <dbReference type="SAM" id="Phobius"/>
    </source>
</evidence>
<organism evidence="2 3">
    <name type="scientific">Citricoccus nitrophenolicus</name>
    <dbReference type="NCBI Taxonomy" id="863575"/>
    <lineage>
        <taxon>Bacteria</taxon>
        <taxon>Bacillati</taxon>
        <taxon>Actinomycetota</taxon>
        <taxon>Actinomycetes</taxon>
        <taxon>Micrococcales</taxon>
        <taxon>Micrococcaceae</taxon>
        <taxon>Citricoccus</taxon>
    </lineage>
</organism>
<name>A0ABV0IG66_9MICC</name>
<dbReference type="Proteomes" id="UP001484097">
    <property type="component" value="Unassembled WGS sequence"/>
</dbReference>
<evidence type="ECO:0000313" key="3">
    <source>
        <dbReference type="Proteomes" id="UP001484097"/>
    </source>
</evidence>
<evidence type="ECO:0000313" key="2">
    <source>
        <dbReference type="EMBL" id="MEO9246477.1"/>
    </source>
</evidence>
<keyword evidence="1" id="KW-0472">Membrane</keyword>
<gene>
    <name evidence="2" type="ORF">ABDK96_02135</name>
</gene>
<reference evidence="2 3" key="1">
    <citation type="submission" date="2024-05" db="EMBL/GenBank/DDBJ databases">
        <authorList>
            <person name="Yi C."/>
        </authorList>
    </citation>
    <scope>NUCLEOTIDE SEQUENCE [LARGE SCALE GENOMIC DNA]</scope>
    <source>
        <strain evidence="2 3">XS13</strain>
    </source>
</reference>
<dbReference type="RefSeq" id="WP_347918543.1">
    <property type="nucleotide sequence ID" value="NZ_JBDXMX010000001.1"/>
</dbReference>
<sequence>MITAEWGSILATIVIAAIAAGGTWASTKIQHRGKSEHAMIDQLQEEMSKMRRRMDRFEARDRVYIPHILRLNHHIETGLGPPAPAIPKVILDFLEAEGEE</sequence>
<comment type="caution">
    <text evidence="2">The sequence shown here is derived from an EMBL/GenBank/DDBJ whole genome shotgun (WGS) entry which is preliminary data.</text>
</comment>
<keyword evidence="1" id="KW-0812">Transmembrane</keyword>
<protein>
    <submittedName>
        <fullName evidence="2">Uncharacterized protein</fullName>
    </submittedName>
</protein>
<keyword evidence="1" id="KW-1133">Transmembrane helix</keyword>
<dbReference type="EMBL" id="JBDXMX010000001">
    <property type="protein sequence ID" value="MEO9246477.1"/>
    <property type="molecule type" value="Genomic_DNA"/>
</dbReference>
<feature type="transmembrane region" description="Helical" evidence="1">
    <location>
        <begin position="6"/>
        <end position="25"/>
    </location>
</feature>
<proteinExistence type="predicted"/>